<dbReference type="InterPro" id="IPR027417">
    <property type="entry name" value="P-loop_NTPase"/>
</dbReference>
<organism evidence="1 2">
    <name type="scientific">Lentibacillus salinarum</name>
    <dbReference type="NCBI Taxonomy" id="446820"/>
    <lineage>
        <taxon>Bacteria</taxon>
        <taxon>Bacillati</taxon>
        <taxon>Bacillota</taxon>
        <taxon>Bacilli</taxon>
        <taxon>Bacillales</taxon>
        <taxon>Bacillaceae</taxon>
        <taxon>Lentibacillus</taxon>
    </lineage>
</organism>
<dbReference type="Gene3D" id="3.40.50.300">
    <property type="entry name" value="P-loop containing nucleotide triphosphate hydrolases"/>
    <property type="match status" value="1"/>
</dbReference>
<name>A0ABW3ZSU6_9BACI</name>
<dbReference type="EMBL" id="JBHTNH010000008">
    <property type="protein sequence ID" value="MFD1361223.1"/>
    <property type="molecule type" value="Genomic_DNA"/>
</dbReference>
<keyword evidence="2" id="KW-1185">Reference proteome</keyword>
<protein>
    <recommendedName>
        <fullName evidence="3">Phosphoribulokinase/uridine kinase domain-containing protein</fullName>
    </recommendedName>
</protein>
<evidence type="ECO:0000313" key="1">
    <source>
        <dbReference type="EMBL" id="MFD1361223.1"/>
    </source>
</evidence>
<comment type="caution">
    <text evidence="1">The sequence shown here is derived from an EMBL/GenBank/DDBJ whole genome shotgun (WGS) entry which is preliminary data.</text>
</comment>
<evidence type="ECO:0000313" key="2">
    <source>
        <dbReference type="Proteomes" id="UP001597178"/>
    </source>
</evidence>
<reference evidence="2" key="1">
    <citation type="journal article" date="2019" name="Int. J. Syst. Evol. Microbiol.">
        <title>The Global Catalogue of Microorganisms (GCM) 10K type strain sequencing project: providing services to taxonomists for standard genome sequencing and annotation.</title>
        <authorList>
            <consortium name="The Broad Institute Genomics Platform"/>
            <consortium name="The Broad Institute Genome Sequencing Center for Infectious Disease"/>
            <person name="Wu L."/>
            <person name="Ma J."/>
        </authorList>
    </citation>
    <scope>NUCLEOTIDE SEQUENCE [LARGE SCALE GENOMIC DNA]</scope>
    <source>
        <strain evidence="2">CCUG 54822</strain>
    </source>
</reference>
<proteinExistence type="predicted"/>
<sequence>MNRTPVVVSVAAVSGGGKTAVINRLLERVDYSKALYFDNYVFEGPDDLGKWAENGADYNGWDLSPLIQDVECLLTSNHLHYIFLDYPFAYLHDDMNGLIHLSIYIDTPLDIAMGRRILRDFAIGPIENVHKALINYLSSGRKAYLEMEKNVKPNSDIVIDGSMSLDTIVEQIIKKIGDFYAK</sequence>
<accession>A0ABW3ZSU6</accession>
<dbReference type="SUPFAM" id="SSF52540">
    <property type="entry name" value="P-loop containing nucleoside triphosphate hydrolases"/>
    <property type="match status" value="1"/>
</dbReference>
<dbReference type="NCBIfam" id="NF006085">
    <property type="entry name" value="PRK08233.1"/>
    <property type="match status" value="1"/>
</dbReference>
<evidence type="ECO:0008006" key="3">
    <source>
        <dbReference type="Google" id="ProtNLM"/>
    </source>
</evidence>
<dbReference type="RefSeq" id="WP_382398592.1">
    <property type="nucleotide sequence ID" value="NZ_JBHTNH010000008.1"/>
</dbReference>
<dbReference type="Proteomes" id="UP001597178">
    <property type="component" value="Unassembled WGS sequence"/>
</dbReference>
<gene>
    <name evidence="1" type="ORF">ACFQ4A_06010</name>
</gene>